<dbReference type="EMBL" id="JAVXUP010001903">
    <property type="protein sequence ID" value="KAK3007130.1"/>
    <property type="molecule type" value="Genomic_DNA"/>
</dbReference>
<dbReference type="InterPro" id="IPR032675">
    <property type="entry name" value="LRR_dom_sf"/>
</dbReference>
<gene>
    <name evidence="2" type="ORF">RJ639_016277</name>
</gene>
<accession>A0AA88VJ31</accession>
<dbReference type="GO" id="GO:0006952">
    <property type="term" value="P:defense response"/>
    <property type="evidence" value="ECO:0007669"/>
    <property type="project" value="UniProtKB-KW"/>
</dbReference>
<dbReference type="AlphaFoldDB" id="A0AA88VJ31"/>
<dbReference type="PANTHER" id="PTHR36766:SF45">
    <property type="entry name" value="NB-ARC DOMAIN-CONTAINING PROTEIN"/>
    <property type="match status" value="1"/>
</dbReference>
<keyword evidence="1" id="KW-0611">Plant defense</keyword>
<dbReference type="PANTHER" id="PTHR36766">
    <property type="entry name" value="PLANT BROAD-SPECTRUM MILDEW RESISTANCE PROTEIN RPW8"/>
    <property type="match status" value="1"/>
</dbReference>
<comment type="caution">
    <text evidence="2">The sequence shown here is derived from an EMBL/GenBank/DDBJ whole genome shotgun (WGS) entry which is preliminary data.</text>
</comment>
<evidence type="ECO:0000256" key="1">
    <source>
        <dbReference type="ARBA" id="ARBA00022821"/>
    </source>
</evidence>
<organism evidence="2 3">
    <name type="scientific">Escallonia herrerae</name>
    <dbReference type="NCBI Taxonomy" id="1293975"/>
    <lineage>
        <taxon>Eukaryota</taxon>
        <taxon>Viridiplantae</taxon>
        <taxon>Streptophyta</taxon>
        <taxon>Embryophyta</taxon>
        <taxon>Tracheophyta</taxon>
        <taxon>Spermatophyta</taxon>
        <taxon>Magnoliopsida</taxon>
        <taxon>eudicotyledons</taxon>
        <taxon>Gunneridae</taxon>
        <taxon>Pentapetalae</taxon>
        <taxon>asterids</taxon>
        <taxon>campanulids</taxon>
        <taxon>Escalloniales</taxon>
        <taxon>Escalloniaceae</taxon>
        <taxon>Escallonia</taxon>
    </lineage>
</organism>
<proteinExistence type="predicted"/>
<name>A0AA88VJ31_9ASTE</name>
<evidence type="ECO:0000313" key="3">
    <source>
        <dbReference type="Proteomes" id="UP001188597"/>
    </source>
</evidence>
<keyword evidence="3" id="KW-1185">Reference proteome</keyword>
<sequence length="257" mass="28610">MLLKKCCNNLKKLPNRLKSLKSLTFLSIMDCPRLVILSTAKEEKAQSIINNGKAEDIMMESFSQLEELTVNSCPSLAAFPLGQRIPTTLKTLDLYGKCDKMEPDSEEMWLSKSTAPLPLLEYLFIGGWVSLQFLPGCLSNFVHLTSLTIINCPGLESFPERGGFPPSLVSLEIGDSVNLKHLIPDGGDHHQMQGLESLTDLEIRNCPNLEWLPRRCWPPNLKSLGIRGKSRGPVVEEGGAHRDSRPLLLGSRLMEEE</sequence>
<dbReference type="Proteomes" id="UP001188597">
    <property type="component" value="Unassembled WGS sequence"/>
</dbReference>
<protein>
    <submittedName>
        <fullName evidence="2">Uncharacterized protein</fullName>
    </submittedName>
</protein>
<dbReference type="SUPFAM" id="SSF52058">
    <property type="entry name" value="L domain-like"/>
    <property type="match status" value="1"/>
</dbReference>
<evidence type="ECO:0000313" key="2">
    <source>
        <dbReference type="EMBL" id="KAK3007130.1"/>
    </source>
</evidence>
<dbReference type="Gene3D" id="3.80.10.10">
    <property type="entry name" value="Ribonuclease Inhibitor"/>
    <property type="match status" value="2"/>
</dbReference>
<reference evidence="2" key="1">
    <citation type="submission" date="2022-12" db="EMBL/GenBank/DDBJ databases">
        <title>Draft genome assemblies for two species of Escallonia (Escalloniales).</title>
        <authorList>
            <person name="Chanderbali A."/>
            <person name="Dervinis C."/>
            <person name="Anghel I."/>
            <person name="Soltis D."/>
            <person name="Soltis P."/>
            <person name="Zapata F."/>
        </authorList>
    </citation>
    <scope>NUCLEOTIDE SEQUENCE</scope>
    <source>
        <strain evidence="2">UCBG64.0493</strain>
        <tissue evidence="2">Leaf</tissue>
    </source>
</reference>